<gene>
    <name evidence="4" type="ORF">GT464_07245</name>
</gene>
<comment type="caution">
    <text evidence="4">The sequence shown here is derived from an EMBL/GenBank/DDBJ whole genome shotgun (WGS) entry which is preliminary data.</text>
</comment>
<dbReference type="GO" id="GO:0015074">
    <property type="term" value="P:DNA integration"/>
    <property type="evidence" value="ECO:0007669"/>
    <property type="project" value="InterPro"/>
</dbReference>
<dbReference type="InterPro" id="IPR012337">
    <property type="entry name" value="RNaseH-like_sf"/>
</dbReference>
<evidence type="ECO:0000259" key="3">
    <source>
        <dbReference type="PROSITE" id="PS50994"/>
    </source>
</evidence>
<dbReference type="PROSITE" id="PS50994">
    <property type="entry name" value="INTEGRASE"/>
    <property type="match status" value="1"/>
</dbReference>
<dbReference type="Proteomes" id="UP000469380">
    <property type="component" value="Unassembled WGS sequence"/>
</dbReference>
<dbReference type="Gene3D" id="3.30.420.10">
    <property type="entry name" value="Ribonuclease H-like superfamily/Ribonuclease H"/>
    <property type="match status" value="1"/>
</dbReference>
<dbReference type="InterPro" id="IPR050900">
    <property type="entry name" value="Transposase_IS3/IS150/IS904"/>
</dbReference>
<dbReference type="Pfam" id="PF13333">
    <property type="entry name" value="rve_2"/>
    <property type="match status" value="1"/>
</dbReference>
<organism evidence="4 5">
    <name type="scientific">Collinsella aerofaciens</name>
    <dbReference type="NCBI Taxonomy" id="74426"/>
    <lineage>
        <taxon>Bacteria</taxon>
        <taxon>Bacillati</taxon>
        <taxon>Actinomycetota</taxon>
        <taxon>Coriobacteriia</taxon>
        <taxon>Coriobacteriales</taxon>
        <taxon>Coriobacteriaceae</taxon>
        <taxon>Collinsella</taxon>
    </lineage>
</organism>
<dbReference type="InterPro" id="IPR036397">
    <property type="entry name" value="RNaseH_sf"/>
</dbReference>
<dbReference type="InterPro" id="IPR025948">
    <property type="entry name" value="HTH-like_dom"/>
</dbReference>
<dbReference type="AlphaFoldDB" id="A0A6N9JJY6"/>
<dbReference type="GO" id="GO:0003676">
    <property type="term" value="F:nucleic acid binding"/>
    <property type="evidence" value="ECO:0007669"/>
    <property type="project" value="InterPro"/>
</dbReference>
<dbReference type="PANTHER" id="PTHR46889">
    <property type="entry name" value="TRANSPOSASE INSF FOR INSERTION SEQUENCE IS3B-RELATED"/>
    <property type="match status" value="1"/>
</dbReference>
<dbReference type="EMBL" id="WWSR01000011">
    <property type="protein sequence ID" value="MZJ39739.1"/>
    <property type="molecule type" value="Genomic_DNA"/>
</dbReference>
<dbReference type="NCBIfam" id="NF033516">
    <property type="entry name" value="transpos_IS3"/>
    <property type="match status" value="1"/>
</dbReference>
<name>A0A6N9JJY6_9ACTN</name>
<sequence length="394" mass="43501">MDSSGRGAGDGRAVYEGPQAPEAFHRRVQEADSRPLQRRQAQARDHGRVRPRQEHRGEVDQVDKRDRLAARRGQPHARAEPDPGARAREPQAPDGGRRLKTSGADMRSKVRAIAANEGRYPISAQCRLLGVARSTYYSMRSRADRPAAPDPAAPAVVAAHAASKGRYGSRKIKASPGRSGVTVSRRRVCRIMRENGLVSAYGRKRFKVHPGAVNEADVPNVVARGFGGRAPRTHICSDLTYVRVGASWNYVCLLVDPCNREIVGHSAGPRKDARPVKSAFAALSFPISDIEVFHTDRGSEFDNAEIDLMLEAFGIERSLSAKGCPYDNAVDESTNRILKAELVHRETFGTTRELRAKLSDYVHWYNNFRIHSTLGYMSPVEFREAGLSLPKSSK</sequence>
<feature type="domain" description="Integrase catalytic" evidence="3">
    <location>
        <begin position="227"/>
        <end position="387"/>
    </location>
</feature>
<dbReference type="Pfam" id="PF00665">
    <property type="entry name" value="rve"/>
    <property type="match status" value="1"/>
</dbReference>
<comment type="function">
    <text evidence="1">Involved in the transposition of the insertion sequence.</text>
</comment>
<dbReference type="SUPFAM" id="SSF53098">
    <property type="entry name" value="Ribonuclease H-like"/>
    <property type="match status" value="1"/>
</dbReference>
<feature type="compositionally biased region" description="Basic and acidic residues" evidence="2">
    <location>
        <begin position="77"/>
        <end position="97"/>
    </location>
</feature>
<feature type="region of interest" description="Disordered" evidence="2">
    <location>
        <begin position="1"/>
        <end position="107"/>
    </location>
</feature>
<dbReference type="InterPro" id="IPR001584">
    <property type="entry name" value="Integrase_cat-core"/>
</dbReference>
<evidence type="ECO:0000256" key="2">
    <source>
        <dbReference type="SAM" id="MobiDB-lite"/>
    </source>
</evidence>
<feature type="compositionally biased region" description="Basic and acidic residues" evidence="2">
    <location>
        <begin position="23"/>
        <end position="35"/>
    </location>
</feature>
<feature type="compositionally biased region" description="Gly residues" evidence="2">
    <location>
        <begin position="1"/>
        <end position="10"/>
    </location>
</feature>
<feature type="compositionally biased region" description="Basic and acidic residues" evidence="2">
    <location>
        <begin position="42"/>
        <end position="69"/>
    </location>
</feature>
<accession>A0A6N9JJY6</accession>
<protein>
    <submittedName>
        <fullName evidence="4">IS3 family transposase</fullName>
    </submittedName>
</protein>
<dbReference type="InterPro" id="IPR048020">
    <property type="entry name" value="Transpos_IS3"/>
</dbReference>
<evidence type="ECO:0000313" key="5">
    <source>
        <dbReference type="Proteomes" id="UP000469380"/>
    </source>
</evidence>
<evidence type="ECO:0000256" key="1">
    <source>
        <dbReference type="ARBA" id="ARBA00002286"/>
    </source>
</evidence>
<dbReference type="PANTHER" id="PTHR46889:SF4">
    <property type="entry name" value="TRANSPOSASE INSO FOR INSERTION SEQUENCE ELEMENT IS911B-RELATED"/>
    <property type="match status" value="1"/>
</dbReference>
<dbReference type="Pfam" id="PF13276">
    <property type="entry name" value="HTH_21"/>
    <property type="match status" value="1"/>
</dbReference>
<proteinExistence type="predicted"/>
<reference evidence="4 5" key="1">
    <citation type="journal article" date="2019" name="Nat. Med.">
        <title>A library of human gut bacterial isolates paired with longitudinal multiomics data enables mechanistic microbiome research.</title>
        <authorList>
            <person name="Poyet M."/>
            <person name="Groussin M."/>
            <person name="Gibbons S.M."/>
            <person name="Avila-Pacheco J."/>
            <person name="Jiang X."/>
            <person name="Kearney S.M."/>
            <person name="Perrotta A.R."/>
            <person name="Berdy B."/>
            <person name="Zhao S."/>
            <person name="Lieberman T.D."/>
            <person name="Swanson P.K."/>
            <person name="Smith M."/>
            <person name="Roesemann S."/>
            <person name="Alexander J.E."/>
            <person name="Rich S.A."/>
            <person name="Livny J."/>
            <person name="Vlamakis H."/>
            <person name="Clish C."/>
            <person name="Bullock K."/>
            <person name="Deik A."/>
            <person name="Scott J."/>
            <person name="Pierce K.A."/>
            <person name="Xavier R.J."/>
            <person name="Alm E.J."/>
        </authorList>
    </citation>
    <scope>NUCLEOTIDE SEQUENCE [LARGE SCALE GENOMIC DNA]</scope>
    <source>
        <strain evidence="4 5">BIOML-A20</strain>
    </source>
</reference>
<evidence type="ECO:0000313" key="4">
    <source>
        <dbReference type="EMBL" id="MZJ39739.1"/>
    </source>
</evidence>